<dbReference type="GO" id="GO:0003700">
    <property type="term" value="F:DNA-binding transcription factor activity"/>
    <property type="evidence" value="ECO:0007669"/>
    <property type="project" value="InterPro"/>
</dbReference>
<dbReference type="GO" id="GO:0003677">
    <property type="term" value="F:DNA binding"/>
    <property type="evidence" value="ECO:0007669"/>
    <property type="project" value="UniProtKB-KW"/>
</dbReference>
<keyword evidence="1" id="KW-0238">DNA-binding</keyword>
<reference evidence="3" key="1">
    <citation type="submission" date="2021-06" db="EMBL/GenBank/DDBJ databases">
        <authorList>
            <person name="Criscuolo A."/>
        </authorList>
    </citation>
    <scope>NUCLEOTIDE SEQUENCE</scope>
    <source>
        <strain evidence="3">CIP111600</strain>
    </source>
</reference>
<dbReference type="SMART" id="SM00347">
    <property type="entry name" value="HTH_MARR"/>
    <property type="match status" value="1"/>
</dbReference>
<protein>
    <recommendedName>
        <fullName evidence="2">HTH marR-type domain-containing protein</fullName>
    </recommendedName>
</protein>
<gene>
    <name evidence="3" type="ORF">PAESOLCIP111_04685</name>
</gene>
<accession>A0A916K4Q7</accession>
<dbReference type="InterPro" id="IPR039422">
    <property type="entry name" value="MarR/SlyA-like"/>
</dbReference>
<evidence type="ECO:0000313" key="3">
    <source>
        <dbReference type="EMBL" id="CAG7644384.1"/>
    </source>
</evidence>
<dbReference type="Proteomes" id="UP000693672">
    <property type="component" value="Unassembled WGS sequence"/>
</dbReference>
<sequence>MRENYDLSSLAHMHRQIMKRYEAEWSKMCPKDELTLHQSDLLLRLSEEGPLKSSDLAQQLGISFAGMTYLSDKLVECGLIERIRCGDDRRVVMLGITAKGRELVGMIVDRKQRLIKKTLSGIYQDDLKSMGRIYSTILSNLTAEQETLGKG</sequence>
<feature type="domain" description="HTH marR-type" evidence="2">
    <location>
        <begin position="7"/>
        <end position="139"/>
    </location>
</feature>
<dbReference type="PANTHER" id="PTHR33164">
    <property type="entry name" value="TRANSCRIPTIONAL REGULATOR, MARR FAMILY"/>
    <property type="match status" value="1"/>
</dbReference>
<evidence type="ECO:0000259" key="2">
    <source>
        <dbReference type="PROSITE" id="PS50995"/>
    </source>
</evidence>
<comment type="caution">
    <text evidence="3">The sequence shown here is derived from an EMBL/GenBank/DDBJ whole genome shotgun (WGS) entry which is preliminary data.</text>
</comment>
<dbReference type="InterPro" id="IPR000835">
    <property type="entry name" value="HTH_MarR-typ"/>
</dbReference>
<organism evidence="3 4">
    <name type="scientific">Paenibacillus solanacearum</name>
    <dbReference type="NCBI Taxonomy" id="2048548"/>
    <lineage>
        <taxon>Bacteria</taxon>
        <taxon>Bacillati</taxon>
        <taxon>Bacillota</taxon>
        <taxon>Bacilli</taxon>
        <taxon>Bacillales</taxon>
        <taxon>Paenibacillaceae</taxon>
        <taxon>Paenibacillus</taxon>
    </lineage>
</organism>
<evidence type="ECO:0000313" key="4">
    <source>
        <dbReference type="Proteomes" id="UP000693672"/>
    </source>
</evidence>
<dbReference type="PROSITE" id="PS50995">
    <property type="entry name" value="HTH_MARR_2"/>
    <property type="match status" value="1"/>
</dbReference>
<dbReference type="AlphaFoldDB" id="A0A916K4Q7"/>
<evidence type="ECO:0000256" key="1">
    <source>
        <dbReference type="ARBA" id="ARBA00023125"/>
    </source>
</evidence>
<proteinExistence type="predicted"/>
<dbReference type="EMBL" id="CAJVAS010000027">
    <property type="protein sequence ID" value="CAG7644384.1"/>
    <property type="molecule type" value="Genomic_DNA"/>
</dbReference>
<dbReference type="GO" id="GO:0006950">
    <property type="term" value="P:response to stress"/>
    <property type="evidence" value="ECO:0007669"/>
    <property type="project" value="TreeGrafter"/>
</dbReference>
<dbReference type="RefSeq" id="WP_218094403.1">
    <property type="nucleotide sequence ID" value="NZ_CAJVAS010000027.1"/>
</dbReference>
<keyword evidence="4" id="KW-1185">Reference proteome</keyword>
<dbReference type="PANTHER" id="PTHR33164:SF43">
    <property type="entry name" value="HTH-TYPE TRANSCRIPTIONAL REPRESSOR YETL"/>
    <property type="match status" value="1"/>
</dbReference>
<name>A0A916K4Q7_9BACL</name>
<dbReference type="Pfam" id="PF01047">
    <property type="entry name" value="MarR"/>
    <property type="match status" value="1"/>
</dbReference>